<keyword evidence="4 7" id="KW-0812">Transmembrane</keyword>
<dbReference type="PRINTS" id="PR00953">
    <property type="entry name" value="TYPE3IMRPROT"/>
</dbReference>
<reference evidence="9" key="2">
    <citation type="submission" date="2019-06" db="EMBL/GenBank/DDBJ databases">
        <title>Co-occurence of chitin degradation, pigmentation and bioactivity in marine Pseudoalteromonas.</title>
        <authorList>
            <person name="Sonnenschein E.C."/>
            <person name="Bech P.K."/>
        </authorList>
    </citation>
    <scope>NUCLEOTIDE SEQUENCE [LARGE SCALE GENOMIC DNA]</scope>
    <source>
        <strain evidence="9">S3790</strain>
    </source>
</reference>
<comment type="similarity">
    <text evidence="2">Belongs to the FliR/MopE/SpaR family.</text>
</comment>
<name>A0A5S3V5R3_9GAMM</name>
<dbReference type="GO" id="GO:0006605">
    <property type="term" value="P:protein targeting"/>
    <property type="evidence" value="ECO:0007669"/>
    <property type="project" value="InterPro"/>
</dbReference>
<sequence>MLNISFYVAEFSLIGARLLPFFISSGHGPFQRLPAMVRIVVLIILTLICCFLVQVPNSEVVKNYMLLSILNEFAVGVALFFLVQLPFVAIGFWGRVLDMQIGFGAAGVVDPANKSQEPLLGTIFVLAALAIFYLSGMHITLIKGILFSFERFPIGTEFYRLNLPNMASVMTVFLSVGMLVYIPVILLMWCLDLFMGFVSRTMPQMNIYFVMLPLKIAIGLFLLSIFSVYSEPVLTRLFKLVFFYWDSVFA</sequence>
<comment type="caution">
    <text evidence="8">The sequence shown here is derived from an EMBL/GenBank/DDBJ whole genome shotgun (WGS) entry which is preliminary data.</text>
</comment>
<evidence type="ECO:0000256" key="4">
    <source>
        <dbReference type="ARBA" id="ARBA00022692"/>
    </source>
</evidence>
<comment type="subcellular location">
    <subcellularLocation>
        <location evidence="1">Cell membrane</location>
        <topology evidence="1">Multi-pass membrane protein</topology>
    </subcellularLocation>
</comment>
<dbReference type="PANTHER" id="PTHR30065:SF1">
    <property type="entry name" value="SURFACE PRESENTATION OF ANTIGENS PROTEIN SPAR"/>
    <property type="match status" value="1"/>
</dbReference>
<evidence type="ECO:0000256" key="6">
    <source>
        <dbReference type="ARBA" id="ARBA00023136"/>
    </source>
</evidence>
<evidence type="ECO:0000256" key="7">
    <source>
        <dbReference type="SAM" id="Phobius"/>
    </source>
</evidence>
<dbReference type="OrthoDB" id="7014237at2"/>
<dbReference type="EMBL" id="PNBX01000073">
    <property type="protein sequence ID" value="TMO66618.1"/>
    <property type="molecule type" value="Genomic_DNA"/>
</dbReference>
<evidence type="ECO:0000256" key="1">
    <source>
        <dbReference type="ARBA" id="ARBA00004651"/>
    </source>
</evidence>
<evidence type="ECO:0000256" key="3">
    <source>
        <dbReference type="ARBA" id="ARBA00022475"/>
    </source>
</evidence>
<evidence type="ECO:0000256" key="5">
    <source>
        <dbReference type="ARBA" id="ARBA00022989"/>
    </source>
</evidence>
<dbReference type="Pfam" id="PF01311">
    <property type="entry name" value="Bac_export_1"/>
    <property type="match status" value="1"/>
</dbReference>
<keyword evidence="6 7" id="KW-0472">Membrane</keyword>
<dbReference type="Proteomes" id="UP000307217">
    <property type="component" value="Unassembled WGS sequence"/>
</dbReference>
<feature type="transmembrane region" description="Helical" evidence="7">
    <location>
        <begin position="207"/>
        <end position="229"/>
    </location>
</feature>
<keyword evidence="5 7" id="KW-1133">Transmembrane helix</keyword>
<evidence type="ECO:0000256" key="2">
    <source>
        <dbReference type="ARBA" id="ARBA00009772"/>
    </source>
</evidence>
<dbReference type="InterPro" id="IPR002010">
    <property type="entry name" value="T3SS_IM_R"/>
</dbReference>
<keyword evidence="3" id="KW-1003">Cell membrane</keyword>
<feature type="transmembrane region" description="Helical" evidence="7">
    <location>
        <begin position="123"/>
        <end position="149"/>
    </location>
</feature>
<evidence type="ECO:0000313" key="9">
    <source>
        <dbReference type="Proteomes" id="UP000307217"/>
    </source>
</evidence>
<feature type="transmembrane region" description="Helical" evidence="7">
    <location>
        <begin position="169"/>
        <end position="195"/>
    </location>
</feature>
<protein>
    <recommendedName>
        <fullName evidence="10">Flagellar biosynthetic protein FliR</fullName>
    </recommendedName>
</protein>
<accession>A0A5S3V5R3</accession>
<feature type="transmembrane region" description="Helical" evidence="7">
    <location>
        <begin position="74"/>
        <end position="93"/>
    </location>
</feature>
<organism evidence="8 9">
    <name type="scientific">Pseudoalteromonas aurantia</name>
    <dbReference type="NCBI Taxonomy" id="43654"/>
    <lineage>
        <taxon>Bacteria</taxon>
        <taxon>Pseudomonadati</taxon>
        <taxon>Pseudomonadota</taxon>
        <taxon>Gammaproteobacteria</taxon>
        <taxon>Alteromonadales</taxon>
        <taxon>Pseudoalteromonadaceae</taxon>
        <taxon>Pseudoalteromonas</taxon>
    </lineage>
</organism>
<feature type="transmembrane region" description="Helical" evidence="7">
    <location>
        <begin position="35"/>
        <end position="54"/>
    </location>
</feature>
<evidence type="ECO:0000313" key="8">
    <source>
        <dbReference type="EMBL" id="TMO66618.1"/>
    </source>
</evidence>
<dbReference type="AlphaFoldDB" id="A0A5S3V5R3"/>
<feature type="transmembrane region" description="Helical" evidence="7">
    <location>
        <begin position="6"/>
        <end position="23"/>
    </location>
</feature>
<evidence type="ECO:0008006" key="10">
    <source>
        <dbReference type="Google" id="ProtNLM"/>
    </source>
</evidence>
<proteinExistence type="inferred from homology"/>
<dbReference type="PANTHER" id="PTHR30065">
    <property type="entry name" value="FLAGELLAR BIOSYNTHETIC PROTEIN FLIR"/>
    <property type="match status" value="1"/>
</dbReference>
<gene>
    <name evidence="8" type="ORF">CWC19_15750</name>
</gene>
<dbReference type="GO" id="GO:0005886">
    <property type="term" value="C:plasma membrane"/>
    <property type="evidence" value="ECO:0007669"/>
    <property type="project" value="UniProtKB-SubCell"/>
</dbReference>
<reference evidence="8 9" key="1">
    <citation type="submission" date="2018-01" db="EMBL/GenBank/DDBJ databases">
        <authorList>
            <person name="Paulsen S."/>
            <person name="Gram L.K."/>
        </authorList>
    </citation>
    <scope>NUCLEOTIDE SEQUENCE [LARGE SCALE GENOMIC DNA]</scope>
    <source>
        <strain evidence="8 9">S3790</strain>
    </source>
</reference>